<dbReference type="AlphaFoldDB" id="A0A4R6TZ90"/>
<feature type="transmembrane region" description="Helical" evidence="1">
    <location>
        <begin position="79"/>
        <end position="99"/>
    </location>
</feature>
<dbReference type="EMBL" id="SNYJ01000009">
    <property type="protein sequence ID" value="TDQ38666.1"/>
    <property type="molecule type" value="Genomic_DNA"/>
</dbReference>
<reference evidence="2 3" key="1">
    <citation type="submission" date="2019-03" db="EMBL/GenBank/DDBJ databases">
        <title>Genomic Encyclopedia of Type Strains, Phase IV (KMG-IV): sequencing the most valuable type-strain genomes for metagenomic binning, comparative biology and taxonomic classification.</title>
        <authorList>
            <person name="Goeker M."/>
        </authorList>
    </citation>
    <scope>NUCLEOTIDE SEQUENCE [LARGE SCALE GENOMIC DNA]</scope>
    <source>
        <strain evidence="2 3">DSM 28697</strain>
    </source>
</reference>
<feature type="transmembrane region" description="Helical" evidence="1">
    <location>
        <begin position="55"/>
        <end position="73"/>
    </location>
</feature>
<gene>
    <name evidence="2" type="ORF">EV213_10934</name>
</gene>
<keyword evidence="1" id="KW-0472">Membrane</keyword>
<keyword evidence="1" id="KW-0812">Transmembrane</keyword>
<evidence type="ECO:0000313" key="3">
    <source>
        <dbReference type="Proteomes" id="UP000295632"/>
    </source>
</evidence>
<sequence length="125" mass="14383">MFRNIVRRFFGFILAYIGLSIVLATTSTAQMLLGPIFLAGFGWVLYEQRSIWLRYLAYIHYTLALVTFCSFFLPPDFVYIVLGGAFLYLGFCILTGKSFEYYLKPPSKKSDDEILDALCEEEITK</sequence>
<organism evidence="2 3">
    <name type="scientific">Aureibacillus halotolerans</name>
    <dbReference type="NCBI Taxonomy" id="1508390"/>
    <lineage>
        <taxon>Bacteria</taxon>
        <taxon>Bacillati</taxon>
        <taxon>Bacillota</taxon>
        <taxon>Bacilli</taxon>
        <taxon>Bacillales</taxon>
        <taxon>Bacillaceae</taxon>
        <taxon>Aureibacillus</taxon>
    </lineage>
</organism>
<accession>A0A4R6TZ90</accession>
<keyword evidence="1" id="KW-1133">Transmembrane helix</keyword>
<dbReference type="RefSeq" id="WP_133580722.1">
    <property type="nucleotide sequence ID" value="NZ_SNYJ01000009.1"/>
</dbReference>
<feature type="transmembrane region" description="Helical" evidence="1">
    <location>
        <begin position="29"/>
        <end position="46"/>
    </location>
</feature>
<name>A0A4R6TZ90_9BACI</name>
<feature type="transmembrane region" description="Helical" evidence="1">
    <location>
        <begin position="5"/>
        <end position="23"/>
    </location>
</feature>
<keyword evidence="3" id="KW-1185">Reference proteome</keyword>
<dbReference type="Proteomes" id="UP000295632">
    <property type="component" value="Unassembled WGS sequence"/>
</dbReference>
<evidence type="ECO:0000256" key="1">
    <source>
        <dbReference type="SAM" id="Phobius"/>
    </source>
</evidence>
<comment type="caution">
    <text evidence="2">The sequence shown here is derived from an EMBL/GenBank/DDBJ whole genome shotgun (WGS) entry which is preliminary data.</text>
</comment>
<proteinExistence type="predicted"/>
<evidence type="ECO:0000313" key="2">
    <source>
        <dbReference type="EMBL" id="TDQ38666.1"/>
    </source>
</evidence>
<protein>
    <submittedName>
        <fullName evidence="2">Uncharacterized protein</fullName>
    </submittedName>
</protein>